<dbReference type="PANTHER" id="PTHR34986">
    <property type="entry name" value="EVOLVED BETA-GALACTOSIDASE SUBUNIT BETA"/>
    <property type="match status" value="1"/>
</dbReference>
<gene>
    <name evidence="1" type="ORF">IAC79_04485</name>
</gene>
<accession>A0A9D1NN21</accession>
<reference evidence="1" key="2">
    <citation type="journal article" date="2021" name="PeerJ">
        <title>Extensive microbial diversity within the chicken gut microbiome revealed by metagenomics and culture.</title>
        <authorList>
            <person name="Gilroy R."/>
            <person name="Ravi A."/>
            <person name="Getino M."/>
            <person name="Pursley I."/>
            <person name="Horton D.L."/>
            <person name="Alikhan N.F."/>
            <person name="Baker D."/>
            <person name="Gharbi K."/>
            <person name="Hall N."/>
            <person name="Watson M."/>
            <person name="Adriaenssens E.M."/>
            <person name="Foster-Nyarko E."/>
            <person name="Jarju S."/>
            <person name="Secka A."/>
            <person name="Antonio M."/>
            <person name="Oren A."/>
            <person name="Chaudhuri R.R."/>
            <person name="La Ragione R."/>
            <person name="Hildebrand F."/>
            <person name="Pallen M.J."/>
        </authorList>
    </citation>
    <scope>NUCLEOTIDE SEQUENCE</scope>
    <source>
        <strain evidence="1">35461</strain>
    </source>
</reference>
<dbReference type="EMBL" id="DVOR01000141">
    <property type="protein sequence ID" value="HIV09352.1"/>
    <property type="molecule type" value="Genomic_DNA"/>
</dbReference>
<reference evidence="1" key="1">
    <citation type="submission" date="2020-10" db="EMBL/GenBank/DDBJ databases">
        <authorList>
            <person name="Gilroy R."/>
        </authorList>
    </citation>
    <scope>NUCLEOTIDE SEQUENCE</scope>
    <source>
        <strain evidence="1">35461</strain>
    </source>
</reference>
<dbReference type="InterPro" id="IPR037012">
    <property type="entry name" value="NanQ/TabA/YiaL_sf"/>
</dbReference>
<dbReference type="Gene3D" id="2.60.120.370">
    <property type="entry name" value="YhcH/YjgK/YiaL"/>
    <property type="match status" value="1"/>
</dbReference>
<protein>
    <submittedName>
        <fullName evidence="1">YhcH/YjgK/YiaL family protein</fullName>
    </submittedName>
</protein>
<dbReference type="Pfam" id="PF04074">
    <property type="entry name" value="DUF386"/>
    <property type="match status" value="1"/>
</dbReference>
<proteinExistence type="predicted"/>
<dbReference type="AlphaFoldDB" id="A0A9D1NN21"/>
<dbReference type="GO" id="GO:0005829">
    <property type="term" value="C:cytosol"/>
    <property type="evidence" value="ECO:0007669"/>
    <property type="project" value="TreeGrafter"/>
</dbReference>
<dbReference type="Proteomes" id="UP000886845">
    <property type="component" value="Unassembled WGS sequence"/>
</dbReference>
<name>A0A9D1NN21_9BACT</name>
<dbReference type="SUPFAM" id="SSF51197">
    <property type="entry name" value="Clavaminate synthase-like"/>
    <property type="match status" value="1"/>
</dbReference>
<sequence>MIIDTLDNAEKLNLGPRFAKAFAWLKDPANAALPAGHHVIETAPDGTETLFANVQEYDTRDPAACRLEFHRRYADIQFLFEGNEAIGWRPLTDDLAVTQPYSEQDDIGFVAGEGTAIPFVPGGFFVLFPQDAHAPGQRTPAATRVKKAIVKVLL</sequence>
<evidence type="ECO:0000313" key="1">
    <source>
        <dbReference type="EMBL" id="HIV09352.1"/>
    </source>
</evidence>
<dbReference type="InterPro" id="IPR004375">
    <property type="entry name" value="NanQ/TabA/YiaL"/>
</dbReference>
<dbReference type="NCBIfam" id="TIGR00022">
    <property type="entry name" value="YhcH/YjgK/YiaL family protein"/>
    <property type="match status" value="1"/>
</dbReference>
<organism evidence="1 2">
    <name type="scientific">Candidatus Spyradenecus faecavium</name>
    <dbReference type="NCBI Taxonomy" id="2840947"/>
    <lineage>
        <taxon>Bacteria</taxon>
        <taxon>Pseudomonadati</taxon>
        <taxon>Lentisphaerota</taxon>
        <taxon>Lentisphaeria</taxon>
        <taxon>Lentisphaerales</taxon>
        <taxon>Lentisphaeraceae</taxon>
        <taxon>Lentisphaeraceae incertae sedis</taxon>
        <taxon>Candidatus Spyradenecus</taxon>
    </lineage>
</organism>
<dbReference type="PANTHER" id="PTHR34986:SF1">
    <property type="entry name" value="PROTEIN YIAL"/>
    <property type="match status" value="1"/>
</dbReference>
<evidence type="ECO:0000313" key="2">
    <source>
        <dbReference type="Proteomes" id="UP000886845"/>
    </source>
</evidence>
<comment type="caution">
    <text evidence="1">The sequence shown here is derived from an EMBL/GenBank/DDBJ whole genome shotgun (WGS) entry which is preliminary data.</text>
</comment>